<dbReference type="InParanoid" id="B0D778"/>
<dbReference type="EMBL" id="DS547099">
    <property type="protein sequence ID" value="EDR09351.1"/>
    <property type="molecule type" value="Genomic_DNA"/>
</dbReference>
<dbReference type="KEGG" id="lbc:LACBIDRAFT_326074"/>
<protein>
    <submittedName>
        <fullName evidence="1">Predicted protein</fullName>
    </submittedName>
</protein>
<dbReference type="GeneID" id="6075332"/>
<dbReference type="OrthoDB" id="3188871at2759"/>
<sequence>MSFGPGPVILSLSQWTELNLSAIIQATATASALDTIESLLFKDALITINGQTSSRADLAEQLNKARFPGTQAAISFKGAVEVPADAQKPLLAGSVGVFFTAVVKLPEIIRDVPPQEKLTASINVVIAEGESLSKVTPDRKVKELNAVIHLGAVQA</sequence>
<dbReference type="RefSeq" id="XP_001879700.1">
    <property type="nucleotide sequence ID" value="XM_001879665.1"/>
</dbReference>
<keyword evidence="2" id="KW-1185">Reference proteome</keyword>
<name>B0D778_LACBS</name>
<reference evidence="1 2" key="1">
    <citation type="journal article" date="2008" name="Nature">
        <title>The genome of Laccaria bicolor provides insights into mycorrhizal symbiosis.</title>
        <authorList>
            <person name="Martin F."/>
            <person name="Aerts A."/>
            <person name="Ahren D."/>
            <person name="Brun A."/>
            <person name="Danchin E.G.J."/>
            <person name="Duchaussoy F."/>
            <person name="Gibon J."/>
            <person name="Kohler A."/>
            <person name="Lindquist E."/>
            <person name="Pereda V."/>
            <person name="Salamov A."/>
            <person name="Shapiro H.J."/>
            <person name="Wuyts J."/>
            <person name="Blaudez D."/>
            <person name="Buee M."/>
            <person name="Brokstein P."/>
            <person name="Canbaeck B."/>
            <person name="Cohen D."/>
            <person name="Courty P.E."/>
            <person name="Coutinho P.M."/>
            <person name="Delaruelle C."/>
            <person name="Detter J.C."/>
            <person name="Deveau A."/>
            <person name="DiFazio S."/>
            <person name="Duplessis S."/>
            <person name="Fraissinet-Tachet L."/>
            <person name="Lucic E."/>
            <person name="Frey-Klett P."/>
            <person name="Fourrey C."/>
            <person name="Feussner I."/>
            <person name="Gay G."/>
            <person name="Grimwood J."/>
            <person name="Hoegger P.J."/>
            <person name="Jain P."/>
            <person name="Kilaru S."/>
            <person name="Labbe J."/>
            <person name="Lin Y.C."/>
            <person name="Legue V."/>
            <person name="Le Tacon F."/>
            <person name="Marmeisse R."/>
            <person name="Melayah D."/>
            <person name="Montanini B."/>
            <person name="Muratet M."/>
            <person name="Nehls U."/>
            <person name="Niculita-Hirzel H."/>
            <person name="Oudot-Le Secq M.P."/>
            <person name="Peter M."/>
            <person name="Quesneville H."/>
            <person name="Rajashekar B."/>
            <person name="Reich M."/>
            <person name="Rouhier N."/>
            <person name="Schmutz J."/>
            <person name="Yin T."/>
            <person name="Chalot M."/>
            <person name="Henrissat B."/>
            <person name="Kuees U."/>
            <person name="Lucas S."/>
            <person name="Van de Peer Y."/>
            <person name="Podila G.K."/>
            <person name="Polle A."/>
            <person name="Pukkila P.J."/>
            <person name="Richardson P.M."/>
            <person name="Rouze P."/>
            <person name="Sanders I.R."/>
            <person name="Stajich J.E."/>
            <person name="Tunlid A."/>
            <person name="Tuskan G."/>
            <person name="Grigoriev I.V."/>
        </authorList>
    </citation>
    <scope>NUCLEOTIDE SEQUENCE [LARGE SCALE GENOMIC DNA]</scope>
    <source>
        <strain evidence="2">S238N-H82 / ATCC MYA-4686</strain>
    </source>
</reference>
<dbReference type="Proteomes" id="UP000001194">
    <property type="component" value="Unassembled WGS sequence"/>
</dbReference>
<accession>B0D778</accession>
<proteinExistence type="predicted"/>
<evidence type="ECO:0000313" key="1">
    <source>
        <dbReference type="EMBL" id="EDR09351.1"/>
    </source>
</evidence>
<evidence type="ECO:0000313" key="2">
    <source>
        <dbReference type="Proteomes" id="UP000001194"/>
    </source>
</evidence>
<dbReference type="HOGENOM" id="CLU_107219_0_0_1"/>
<dbReference type="AlphaFoldDB" id="B0D778"/>
<organism evidence="2">
    <name type="scientific">Laccaria bicolor (strain S238N-H82 / ATCC MYA-4686)</name>
    <name type="common">Bicoloured deceiver</name>
    <name type="synonym">Laccaria laccata var. bicolor</name>
    <dbReference type="NCBI Taxonomy" id="486041"/>
    <lineage>
        <taxon>Eukaryota</taxon>
        <taxon>Fungi</taxon>
        <taxon>Dikarya</taxon>
        <taxon>Basidiomycota</taxon>
        <taxon>Agaricomycotina</taxon>
        <taxon>Agaricomycetes</taxon>
        <taxon>Agaricomycetidae</taxon>
        <taxon>Agaricales</taxon>
        <taxon>Agaricineae</taxon>
        <taxon>Hydnangiaceae</taxon>
        <taxon>Laccaria</taxon>
    </lineage>
</organism>
<gene>
    <name evidence="1" type="ORF">LACBIDRAFT_326074</name>
</gene>